<accession>A0A1J4L1U8</accession>
<comment type="caution">
    <text evidence="1">The sequence shown here is derived from an EMBL/GenBank/DDBJ whole genome shotgun (WGS) entry which is preliminary data.</text>
</comment>
<evidence type="ECO:0000313" key="1">
    <source>
        <dbReference type="EMBL" id="OHT17495.1"/>
    </source>
</evidence>
<dbReference type="AlphaFoldDB" id="A0A1J4L1U8"/>
<protein>
    <submittedName>
        <fullName evidence="1">Uncharacterized protein</fullName>
    </submittedName>
</protein>
<keyword evidence="2" id="KW-1185">Reference proteome</keyword>
<evidence type="ECO:0000313" key="2">
    <source>
        <dbReference type="Proteomes" id="UP000179807"/>
    </source>
</evidence>
<dbReference type="EMBL" id="MLAK01000002">
    <property type="protein sequence ID" value="OHT17495.1"/>
    <property type="molecule type" value="Genomic_DNA"/>
</dbReference>
<organism evidence="1 2">
    <name type="scientific">Tritrichomonas foetus</name>
    <dbReference type="NCBI Taxonomy" id="1144522"/>
    <lineage>
        <taxon>Eukaryota</taxon>
        <taxon>Metamonada</taxon>
        <taxon>Parabasalia</taxon>
        <taxon>Tritrichomonadida</taxon>
        <taxon>Tritrichomonadidae</taxon>
        <taxon>Tritrichomonas</taxon>
    </lineage>
</organism>
<name>A0A1J4L1U8_9EUKA</name>
<dbReference type="Proteomes" id="UP000179807">
    <property type="component" value="Unassembled WGS sequence"/>
</dbReference>
<sequence>MIFFISQFLQIMFPSFKSESYREYRSSVDQTELLNSVIQFHPFTHCIEILTNNPSPPKLELSKPKQFFHVLLDMKALKDQELVDDLFSPSTHFVSLSPISNGNGMFVQKSTITFVLNDATYKRFGLSGKKVGGHHLIIISADKKNDLQKIRPCQPIEGLLFSENPEIYQPFLKKYEAADFLVDDWKESQNLDFDVHLLEKPTEATSENASEPPLEHSMELPNDWLKDFMKAIDKSLLNRSNVIIYSDVKRITIEGIMNLADFKDWICSIGENGWVLLQVWDMKDIPGSFVGKKKGMQGCGGGCDIVLFGKNLSRAHRIQTIEFVDEE</sequence>
<dbReference type="VEuPathDB" id="TrichDB:TRFO_02524"/>
<dbReference type="RefSeq" id="XP_068370631.1">
    <property type="nucleotide sequence ID" value="XM_068490740.1"/>
</dbReference>
<dbReference type="OrthoDB" id="10545164at2759"/>
<dbReference type="GeneID" id="94825444"/>
<proteinExistence type="predicted"/>
<gene>
    <name evidence="1" type="ORF">TRFO_02524</name>
</gene>
<reference evidence="1" key="1">
    <citation type="submission" date="2016-10" db="EMBL/GenBank/DDBJ databases">
        <authorList>
            <person name="Benchimol M."/>
            <person name="Almeida L.G."/>
            <person name="Vasconcelos A.T."/>
            <person name="Perreira-Neves A."/>
            <person name="Rosa I.A."/>
            <person name="Tasca T."/>
            <person name="Bogo M.R."/>
            <person name="de Souza W."/>
        </authorList>
    </citation>
    <scope>NUCLEOTIDE SEQUENCE [LARGE SCALE GENOMIC DNA]</scope>
    <source>
        <strain evidence="1">K</strain>
    </source>
</reference>